<dbReference type="EMBL" id="CP001700">
    <property type="protein sequence ID" value="ACU71439.1"/>
    <property type="molecule type" value="Genomic_DNA"/>
</dbReference>
<protein>
    <submittedName>
        <fullName evidence="1">PHP domain protein</fullName>
    </submittedName>
</protein>
<accession>C7PXI6</accession>
<dbReference type="Proteomes" id="UP000000851">
    <property type="component" value="Chromosome"/>
</dbReference>
<dbReference type="CDD" id="cd07432">
    <property type="entry name" value="PHP_HisPPase"/>
    <property type="match status" value="1"/>
</dbReference>
<keyword evidence="2" id="KW-1185">Reference proteome</keyword>
<proteinExistence type="predicted"/>
<dbReference type="Gene3D" id="3.20.20.140">
    <property type="entry name" value="Metal-dependent hydrolases"/>
    <property type="match status" value="1"/>
</dbReference>
<dbReference type="STRING" id="479433.Caci_2521"/>
<name>C7PXI6_CATAD</name>
<dbReference type="eggNOG" id="COG0613">
    <property type="taxonomic scope" value="Bacteria"/>
</dbReference>
<evidence type="ECO:0000313" key="2">
    <source>
        <dbReference type="Proteomes" id="UP000000851"/>
    </source>
</evidence>
<dbReference type="GO" id="GO:0004534">
    <property type="term" value="F:5'-3' RNA exonuclease activity"/>
    <property type="evidence" value="ECO:0007669"/>
    <property type="project" value="TreeGrafter"/>
</dbReference>
<sequence>MTTAMPMPVASSDTPSSAVIADCIARRWYRGDCHVHSTHSSGGELTPHQLVAAARAAGLDFIVGTEHNTAAAHETWRALTSDDLLVLLGQEVVTREGHWLALGLTPGQVIGWDYGAAADSLERQLAEVHRVGGLSVAAHPFAPYPTGTFLHPYQGFDCFEVWNGPWTSDVPWQADNEAALAEWARSLAADVPQGRWRPAIGNSDTHLDGQIAIPHTVVAAEALTADALFAGIRAGRSWIADSADVYLTFSASTTAGGVAVRAEVRGVPSGVVTIHNQHGAIHSEALPASPSGTAQCQTSASESMFVRIEIRHPSGHMAALTNPIILNNQSG</sequence>
<dbReference type="KEGG" id="cai:Caci_2521"/>
<dbReference type="AlphaFoldDB" id="C7PXI6"/>
<dbReference type="InterPro" id="IPR052018">
    <property type="entry name" value="PHP_domain"/>
</dbReference>
<dbReference type="InParanoid" id="C7PXI6"/>
<dbReference type="GO" id="GO:0035312">
    <property type="term" value="F:5'-3' DNA exonuclease activity"/>
    <property type="evidence" value="ECO:0007669"/>
    <property type="project" value="TreeGrafter"/>
</dbReference>
<gene>
    <name evidence="1" type="ordered locus">Caci_2521</name>
</gene>
<dbReference type="InterPro" id="IPR016195">
    <property type="entry name" value="Pol/histidinol_Pase-like"/>
</dbReference>
<organism evidence="1 2">
    <name type="scientific">Catenulispora acidiphila (strain DSM 44928 / JCM 14897 / NBRC 102108 / NRRL B-24433 / ID139908)</name>
    <dbReference type="NCBI Taxonomy" id="479433"/>
    <lineage>
        <taxon>Bacteria</taxon>
        <taxon>Bacillati</taxon>
        <taxon>Actinomycetota</taxon>
        <taxon>Actinomycetes</taxon>
        <taxon>Catenulisporales</taxon>
        <taxon>Catenulisporaceae</taxon>
        <taxon>Catenulispora</taxon>
    </lineage>
</organism>
<dbReference type="SUPFAM" id="SSF89550">
    <property type="entry name" value="PHP domain-like"/>
    <property type="match status" value="1"/>
</dbReference>
<dbReference type="PANTHER" id="PTHR42924:SF3">
    <property type="entry name" value="POLYMERASE_HISTIDINOL PHOSPHATASE N-TERMINAL DOMAIN-CONTAINING PROTEIN"/>
    <property type="match status" value="1"/>
</dbReference>
<dbReference type="HOGENOM" id="CLU_032306_1_0_11"/>
<dbReference type="NCBIfam" id="NF038032">
    <property type="entry name" value="CehA_McbA_metalo"/>
    <property type="match status" value="1"/>
</dbReference>
<evidence type="ECO:0000313" key="1">
    <source>
        <dbReference type="EMBL" id="ACU71439.1"/>
    </source>
</evidence>
<dbReference type="PANTHER" id="PTHR42924">
    <property type="entry name" value="EXONUCLEASE"/>
    <property type="match status" value="1"/>
</dbReference>
<reference evidence="1 2" key="1">
    <citation type="journal article" date="2009" name="Stand. Genomic Sci.">
        <title>Complete genome sequence of Catenulispora acidiphila type strain (ID 139908).</title>
        <authorList>
            <person name="Copeland A."/>
            <person name="Lapidus A."/>
            <person name="Glavina Del Rio T."/>
            <person name="Nolan M."/>
            <person name="Lucas S."/>
            <person name="Chen F."/>
            <person name="Tice H."/>
            <person name="Cheng J.F."/>
            <person name="Bruce D."/>
            <person name="Goodwin L."/>
            <person name="Pitluck S."/>
            <person name="Mikhailova N."/>
            <person name="Pati A."/>
            <person name="Ivanova N."/>
            <person name="Mavromatis K."/>
            <person name="Chen A."/>
            <person name="Palaniappan K."/>
            <person name="Chain P."/>
            <person name="Land M."/>
            <person name="Hauser L."/>
            <person name="Chang Y.J."/>
            <person name="Jeffries C.D."/>
            <person name="Chertkov O."/>
            <person name="Brettin T."/>
            <person name="Detter J.C."/>
            <person name="Han C."/>
            <person name="Ali Z."/>
            <person name="Tindall B.J."/>
            <person name="Goker M."/>
            <person name="Bristow J."/>
            <person name="Eisen J.A."/>
            <person name="Markowitz V."/>
            <person name="Hugenholtz P."/>
            <person name="Kyrpides N.C."/>
            <person name="Klenk H.P."/>
        </authorList>
    </citation>
    <scope>NUCLEOTIDE SEQUENCE [LARGE SCALE GENOMIC DNA]</scope>
    <source>
        <strain evidence="2">DSM 44928 / JCM 14897 / NBRC 102108 / NRRL B-24433 / ID139908</strain>
    </source>
</reference>
<dbReference type="RefSeq" id="WP_012786732.1">
    <property type="nucleotide sequence ID" value="NC_013131.1"/>
</dbReference>